<comment type="caution">
    <text evidence="2">The sequence shown here is derived from an EMBL/GenBank/DDBJ whole genome shotgun (WGS) entry which is preliminary data.</text>
</comment>
<keyword evidence="3" id="KW-1185">Reference proteome</keyword>
<accession>A0A1E5G025</accession>
<name>A0A1E5G025_9FIRM</name>
<gene>
    <name evidence="2" type="ORF">BHF68_08325</name>
</gene>
<reference evidence="2 3" key="1">
    <citation type="submission" date="2016-09" db="EMBL/GenBank/DDBJ databases">
        <title>Draft genome sequence for the type strain of Desulfuribacillus alkaliarsenatis AHT28, an obligately anaerobic, sulfidogenic bacterium isolated from Russian soda lake sediments.</title>
        <authorList>
            <person name="Abin C.A."/>
            <person name="Hollibaugh J.T."/>
        </authorList>
    </citation>
    <scope>NUCLEOTIDE SEQUENCE [LARGE SCALE GENOMIC DNA]</scope>
    <source>
        <strain evidence="2 3">AHT28</strain>
    </source>
</reference>
<dbReference type="RefSeq" id="WP_069643669.1">
    <property type="nucleotide sequence ID" value="NZ_MIJE01000032.1"/>
</dbReference>
<dbReference type="OrthoDB" id="9786278at2"/>
<sequence length="272" mass="31869">MRFSQRYGYVEVRDVIQHECLDEQTRNQIWNLLSTRLLEGIRRGYISPELDDFSRLLWQHYFKKTYDTIPGDYHELILDLKFYFFTATWYEALDFIEAFPNYYKSNAFVKEVYCKEINTILEKENSAYRFVNTSIVEITNQIEIDTIESAFRLEAKYKSVRIHLETALELLADKENPDYRNSVKESVSAVESMCKILTGDAKATLGKTLDKLESTRNLHTALKESYKKLYGYSSDADGIRHALSDVSTVKYKDAIYMLINCSSFINYLRADL</sequence>
<dbReference type="EMBL" id="MIJE01000032">
    <property type="protein sequence ID" value="OEF96164.1"/>
    <property type="molecule type" value="Genomic_DNA"/>
</dbReference>
<proteinExistence type="predicted"/>
<evidence type="ECO:0000259" key="1">
    <source>
        <dbReference type="Pfam" id="PF18863"/>
    </source>
</evidence>
<protein>
    <recommendedName>
        <fullName evidence="1">HEPN AbiJ-N-terminal domain-containing protein</fullName>
    </recommendedName>
</protein>
<feature type="domain" description="HEPN AbiJ-N-terminal" evidence="1">
    <location>
        <begin position="1"/>
        <end position="151"/>
    </location>
</feature>
<dbReference type="Pfam" id="PF18863">
    <property type="entry name" value="AbiJ_NTD4"/>
    <property type="match status" value="1"/>
</dbReference>
<evidence type="ECO:0000313" key="3">
    <source>
        <dbReference type="Proteomes" id="UP000094296"/>
    </source>
</evidence>
<dbReference type="Proteomes" id="UP000094296">
    <property type="component" value="Unassembled WGS sequence"/>
</dbReference>
<organism evidence="2 3">
    <name type="scientific">Desulfuribacillus alkaliarsenatis</name>
    <dbReference type="NCBI Taxonomy" id="766136"/>
    <lineage>
        <taxon>Bacteria</taxon>
        <taxon>Bacillati</taxon>
        <taxon>Bacillota</taxon>
        <taxon>Desulfuribacillia</taxon>
        <taxon>Desulfuribacillales</taxon>
        <taxon>Desulfuribacillaceae</taxon>
        <taxon>Desulfuribacillus</taxon>
    </lineage>
</organism>
<dbReference type="AlphaFoldDB" id="A0A1E5G025"/>
<dbReference type="InterPro" id="IPR049503">
    <property type="entry name" value="AbiJ_NTD4"/>
</dbReference>
<evidence type="ECO:0000313" key="2">
    <source>
        <dbReference type="EMBL" id="OEF96164.1"/>
    </source>
</evidence>